<dbReference type="RefSeq" id="WP_091755705.1">
    <property type="nucleotide sequence ID" value="NZ_FOHB01000001.1"/>
</dbReference>
<organism evidence="1 2">
    <name type="scientific">Pedococcus cremeus</name>
    <dbReference type="NCBI Taxonomy" id="587636"/>
    <lineage>
        <taxon>Bacteria</taxon>
        <taxon>Bacillati</taxon>
        <taxon>Actinomycetota</taxon>
        <taxon>Actinomycetes</taxon>
        <taxon>Micrococcales</taxon>
        <taxon>Intrasporangiaceae</taxon>
        <taxon>Pedococcus</taxon>
    </lineage>
</organism>
<dbReference type="SUPFAM" id="SSF48208">
    <property type="entry name" value="Six-hairpin glycosidases"/>
    <property type="match status" value="1"/>
</dbReference>
<evidence type="ECO:0000313" key="1">
    <source>
        <dbReference type="EMBL" id="SER70166.1"/>
    </source>
</evidence>
<evidence type="ECO:0000313" key="2">
    <source>
        <dbReference type="Proteomes" id="UP000199019"/>
    </source>
</evidence>
<proteinExistence type="predicted"/>
<dbReference type="PANTHER" id="PTHR31616:SF0">
    <property type="entry name" value="GLUCAN 1,4-ALPHA-GLUCOSIDASE"/>
    <property type="match status" value="1"/>
</dbReference>
<accession>A0A1H9RBP2</accession>
<dbReference type="InterPro" id="IPR012341">
    <property type="entry name" value="6hp_glycosidase-like_sf"/>
</dbReference>
<dbReference type="Gene3D" id="1.50.10.10">
    <property type="match status" value="1"/>
</dbReference>
<name>A0A1H9RBP2_9MICO</name>
<dbReference type="PANTHER" id="PTHR31616">
    <property type="entry name" value="TREHALASE"/>
    <property type="match status" value="1"/>
</dbReference>
<reference evidence="2" key="1">
    <citation type="submission" date="2016-10" db="EMBL/GenBank/DDBJ databases">
        <authorList>
            <person name="Varghese N."/>
            <person name="Submissions S."/>
        </authorList>
    </citation>
    <scope>NUCLEOTIDE SEQUENCE [LARGE SCALE GENOMIC DNA]</scope>
    <source>
        <strain evidence="2">CGMCC 1.6963</strain>
    </source>
</reference>
<dbReference type="AlphaFoldDB" id="A0A1H9RBP2"/>
<evidence type="ECO:0008006" key="3">
    <source>
        <dbReference type="Google" id="ProtNLM"/>
    </source>
</evidence>
<dbReference type="Proteomes" id="UP000199019">
    <property type="component" value="Unassembled WGS sequence"/>
</dbReference>
<dbReference type="InterPro" id="IPR008928">
    <property type="entry name" value="6-hairpin_glycosidase_sf"/>
</dbReference>
<sequence>MAAAAVLGTGSLAFGPSELAVDPILITPSSWVPDTATRAGAAASAATDAWLAAGRVPGRGTRWEGMSRRALSDLRELVRSNGAVLAGAADRWQYVWPRDSAFVAVALAETGHPEEAQRVLGFLDRLPLDPESGFEARYRLDGSGPPDDREPQLDGCGWVLWALERVHAAGDRSLADSFAGLQDRCTDHLLAVTDDGRRLPPDSPDYWEVSEWRTTLGTAAPVLSGLGHSADLYAARGLAQRGDRVRAAATRLARQVDRHFGSGYQRYGGSGGLDAAVAMLMPPFVPERHGVVTAWTRYQVEALRTAGGLAPGTSWKQDGVSWTPETALVAYTAAASGREGTAAYWLDWLDDHRTPWGSLPEKVTARGKPAGPGPLAWTAALVVLALAEADDAPPSAEVAGT</sequence>
<dbReference type="GO" id="GO:0004553">
    <property type="term" value="F:hydrolase activity, hydrolyzing O-glycosyl compounds"/>
    <property type="evidence" value="ECO:0007669"/>
    <property type="project" value="TreeGrafter"/>
</dbReference>
<gene>
    <name evidence="1" type="ORF">SAMN05216199_0924</name>
</gene>
<dbReference type="STRING" id="587636.SAMN05216199_0924"/>
<protein>
    <recommendedName>
        <fullName evidence="3">Glycoside hydrolase family 15</fullName>
    </recommendedName>
</protein>
<dbReference type="GO" id="GO:0005975">
    <property type="term" value="P:carbohydrate metabolic process"/>
    <property type="evidence" value="ECO:0007669"/>
    <property type="project" value="InterPro"/>
</dbReference>
<keyword evidence="2" id="KW-1185">Reference proteome</keyword>
<dbReference type="EMBL" id="FOHB01000001">
    <property type="protein sequence ID" value="SER70166.1"/>
    <property type="molecule type" value="Genomic_DNA"/>
</dbReference>